<proteinExistence type="predicted"/>
<organism evidence="1">
    <name type="scientific">Culex pipiens</name>
    <name type="common">House mosquito</name>
    <dbReference type="NCBI Taxonomy" id="7175"/>
    <lineage>
        <taxon>Eukaryota</taxon>
        <taxon>Metazoa</taxon>
        <taxon>Ecdysozoa</taxon>
        <taxon>Arthropoda</taxon>
        <taxon>Hexapoda</taxon>
        <taxon>Insecta</taxon>
        <taxon>Pterygota</taxon>
        <taxon>Neoptera</taxon>
        <taxon>Endopterygota</taxon>
        <taxon>Diptera</taxon>
        <taxon>Nematocera</taxon>
        <taxon>Culicoidea</taxon>
        <taxon>Culicidae</taxon>
        <taxon>Culicinae</taxon>
        <taxon>Culicini</taxon>
        <taxon>Culex</taxon>
        <taxon>Culex</taxon>
    </lineage>
</organism>
<protein>
    <submittedName>
        <fullName evidence="1">(northern house mosquito) hypothetical protein</fullName>
    </submittedName>
</protein>
<reference evidence="1" key="1">
    <citation type="submission" date="2021-05" db="EMBL/GenBank/DDBJ databases">
        <authorList>
            <person name="Alioto T."/>
            <person name="Alioto T."/>
            <person name="Gomez Garrido J."/>
        </authorList>
    </citation>
    <scope>NUCLEOTIDE SEQUENCE</scope>
</reference>
<dbReference type="EMBL" id="HBUE01102771">
    <property type="protein sequence ID" value="CAG6486130.1"/>
    <property type="molecule type" value="Transcribed_RNA"/>
</dbReference>
<dbReference type="AlphaFoldDB" id="A0A8D8C6J5"/>
<accession>A0A8D8C6J5</accession>
<name>A0A8D8C6J5_CULPI</name>
<sequence>MIFFRPLACSPNKSRALTTCQHRRRSSSSCARTSPSLSCPCPLSTPGINLSQLTAESLPDQRPLGGIQMSASQLQLDHQSPHDHQQVDHERYLVIVGDEPNERCICHSME</sequence>
<evidence type="ECO:0000313" key="1">
    <source>
        <dbReference type="EMBL" id="CAG6486130.1"/>
    </source>
</evidence>